<keyword evidence="1" id="KW-0812">Transmembrane</keyword>
<dbReference type="Gene3D" id="3.90.190.10">
    <property type="entry name" value="Protein tyrosine phosphatase superfamily"/>
    <property type="match status" value="1"/>
</dbReference>
<dbReference type="Pfam" id="PF00102">
    <property type="entry name" value="Y_phosphatase"/>
    <property type="match status" value="1"/>
</dbReference>
<feature type="domain" description="Tyrosine-protein phosphatase" evidence="2">
    <location>
        <begin position="419"/>
        <end position="522"/>
    </location>
</feature>
<proteinExistence type="predicted"/>
<organism evidence="3 4">
    <name type="scientific">Cichlidogyrus casuarinus</name>
    <dbReference type="NCBI Taxonomy" id="1844966"/>
    <lineage>
        <taxon>Eukaryota</taxon>
        <taxon>Metazoa</taxon>
        <taxon>Spiralia</taxon>
        <taxon>Lophotrochozoa</taxon>
        <taxon>Platyhelminthes</taxon>
        <taxon>Monogenea</taxon>
        <taxon>Monopisthocotylea</taxon>
        <taxon>Dactylogyridea</taxon>
        <taxon>Ancyrocephalidae</taxon>
        <taxon>Cichlidogyrus</taxon>
    </lineage>
</organism>
<dbReference type="InterPro" id="IPR029021">
    <property type="entry name" value="Prot-tyrosine_phosphatase-like"/>
</dbReference>
<dbReference type="SUPFAM" id="SSF52799">
    <property type="entry name" value="(Phosphotyrosine protein) phosphatases II"/>
    <property type="match status" value="1"/>
</dbReference>
<dbReference type="Proteomes" id="UP001626550">
    <property type="component" value="Unassembled WGS sequence"/>
</dbReference>
<protein>
    <recommendedName>
        <fullName evidence="2">Tyrosine-protein phosphatase domain-containing protein</fullName>
    </recommendedName>
</protein>
<dbReference type="InterPro" id="IPR000242">
    <property type="entry name" value="PTP_cat"/>
</dbReference>
<keyword evidence="1" id="KW-0472">Membrane</keyword>
<dbReference type="InterPro" id="IPR050713">
    <property type="entry name" value="RTP_Phos/Ushers"/>
</dbReference>
<sequence>MINRFNVSEDNRVTVHGLQSYRNYTISVNFDNSGAEESTQEFTTNSSLPGTPFLKSYDIQSKSYSLRWNDNGQANGELKNWLSEVYYCESNRSLNFLKNKTFEASKTSLNVMYSNDAHKCYTIVFYIVNDVGKSPIPFELNITTDYEHPLAPNLVSVEPYIQNEVYGINLTWVPPDKKQMPESQAKSLRYQLCYVPHARFTTFLRFLAANETASLRWANEAEYDFNRLNFHLEPVQSEFSSTDIRCVDLVHKDINFSPVSAQYLLIWDSTATFEQPLMEFSMRCKTDQYIRPNRSFYSYYSNSLMVDLKKAGFPLSSSDFKIVLTVLILVLIFIVCAMTIACYLRCSYNKQSRRRYEPGSRCDMNGGVLSPMGEFGTNGMCAKRVLVMQRFENSPHKPILTTELLSIVPKLHADANLGFQKEFEELDAACSTDWPALNYKLPTNLHKNRYSNVYPYDHTRVVLNGTSGGTKSGYINANYVDGFHRQNAYIATQVRVHMYYIGLLLHNSPSTPTSTGVGLPVFRCEMNENLFS</sequence>
<feature type="transmembrane region" description="Helical" evidence="1">
    <location>
        <begin position="322"/>
        <end position="344"/>
    </location>
</feature>
<dbReference type="PANTHER" id="PTHR46957">
    <property type="entry name" value="CYTOKINE RECEPTOR"/>
    <property type="match status" value="1"/>
</dbReference>
<name>A0ABD2QNW3_9PLAT</name>
<dbReference type="GO" id="GO:0016020">
    <property type="term" value="C:membrane"/>
    <property type="evidence" value="ECO:0007669"/>
    <property type="project" value="UniProtKB-SubCell"/>
</dbReference>
<evidence type="ECO:0000313" key="4">
    <source>
        <dbReference type="Proteomes" id="UP001626550"/>
    </source>
</evidence>
<dbReference type="EMBL" id="JBJKFK010000005">
    <property type="protein sequence ID" value="KAL3321212.1"/>
    <property type="molecule type" value="Genomic_DNA"/>
</dbReference>
<dbReference type="PANTHER" id="PTHR46957:SF3">
    <property type="entry name" value="CYTOKINE RECEPTOR"/>
    <property type="match status" value="1"/>
</dbReference>
<evidence type="ECO:0000313" key="3">
    <source>
        <dbReference type="EMBL" id="KAL3321212.1"/>
    </source>
</evidence>
<dbReference type="AlphaFoldDB" id="A0ABD2QNW3"/>
<accession>A0ABD2QNW3</accession>
<comment type="caution">
    <text evidence="3">The sequence shown here is derived from an EMBL/GenBank/DDBJ whole genome shotgun (WGS) entry which is preliminary data.</text>
</comment>
<dbReference type="PROSITE" id="PS50055">
    <property type="entry name" value="TYR_PHOSPHATASE_PTP"/>
    <property type="match status" value="1"/>
</dbReference>
<keyword evidence="4" id="KW-1185">Reference proteome</keyword>
<gene>
    <name evidence="3" type="ORF">Ciccas_000090</name>
</gene>
<keyword evidence="1" id="KW-1133">Transmembrane helix</keyword>
<reference evidence="3 4" key="1">
    <citation type="submission" date="2024-11" db="EMBL/GenBank/DDBJ databases">
        <title>Adaptive evolution of stress response genes in parasites aligns with host niche diversity.</title>
        <authorList>
            <person name="Hahn C."/>
            <person name="Resl P."/>
        </authorList>
    </citation>
    <scope>NUCLEOTIDE SEQUENCE [LARGE SCALE GENOMIC DNA]</scope>
    <source>
        <strain evidence="3">EGGRZ-B1_66</strain>
        <tissue evidence="3">Body</tissue>
    </source>
</reference>
<evidence type="ECO:0000256" key="1">
    <source>
        <dbReference type="SAM" id="Phobius"/>
    </source>
</evidence>
<evidence type="ECO:0000259" key="2">
    <source>
        <dbReference type="PROSITE" id="PS50055"/>
    </source>
</evidence>